<dbReference type="Pfam" id="PF08239">
    <property type="entry name" value="SH3_3"/>
    <property type="match status" value="1"/>
</dbReference>
<evidence type="ECO:0000259" key="3">
    <source>
        <dbReference type="Pfam" id="PF08239"/>
    </source>
</evidence>
<dbReference type="EMBL" id="BAAAZU010000030">
    <property type="protein sequence ID" value="GAA3932064.1"/>
    <property type="molecule type" value="Genomic_DNA"/>
</dbReference>
<sequence>MDRQHRFLARLAACAVLACVAAAAQAAPKFQMPFPCGQKWVGSTWNGHSPAYAVDLNRGPKPDSDLGDTVVAAYGGTVTTSAYSTTTGYGNYIIISHGNGWQTLYAHLNSRSVAKGKTVKRGQKIGTVGRSSAKYNLSPHLHFEERHNGVVQKIKWNGSQIPYYAKKTYTSKNCSGGGGGVTGTVNTTSGVNLNVRAGPSTSYAKVGSLADGATVTIQCQKIGQSISGTYGTSKLWNRIGSGRFIPDAYTYTGSDGRVAPDC</sequence>
<dbReference type="Gene3D" id="2.30.30.40">
    <property type="entry name" value="SH3 Domains"/>
    <property type="match status" value="1"/>
</dbReference>
<feature type="domain" description="M23ase beta-sheet core" evidence="2">
    <location>
        <begin position="65"/>
        <end position="150"/>
    </location>
</feature>
<protein>
    <recommendedName>
        <fullName evidence="6">Peptidoglycan DD-metalloendopeptidase family protein</fullName>
    </recommendedName>
</protein>
<dbReference type="Pfam" id="PF01551">
    <property type="entry name" value="Peptidase_M23"/>
    <property type="match status" value="1"/>
</dbReference>
<dbReference type="RefSeq" id="WP_344760552.1">
    <property type="nucleotide sequence ID" value="NZ_BAAAZU010000030.1"/>
</dbReference>
<evidence type="ECO:0008006" key="6">
    <source>
        <dbReference type="Google" id="ProtNLM"/>
    </source>
</evidence>
<dbReference type="SUPFAM" id="SSF51261">
    <property type="entry name" value="Duplicated hybrid motif"/>
    <property type="match status" value="1"/>
</dbReference>
<keyword evidence="1" id="KW-0732">Signal</keyword>
<name>A0ABP7MXI6_9GAMM</name>
<reference evidence="5" key="1">
    <citation type="journal article" date="2019" name="Int. J. Syst. Evol. Microbiol.">
        <title>The Global Catalogue of Microorganisms (GCM) 10K type strain sequencing project: providing services to taxonomists for standard genome sequencing and annotation.</title>
        <authorList>
            <consortium name="The Broad Institute Genomics Platform"/>
            <consortium name="The Broad Institute Genome Sequencing Center for Infectious Disease"/>
            <person name="Wu L."/>
            <person name="Ma J."/>
        </authorList>
    </citation>
    <scope>NUCLEOTIDE SEQUENCE [LARGE SCALE GENOMIC DNA]</scope>
    <source>
        <strain evidence="5">JCM 16916</strain>
    </source>
</reference>
<organism evidence="4 5">
    <name type="scientific">Luteimonas lutimaris</name>
    <dbReference type="NCBI Taxonomy" id="698645"/>
    <lineage>
        <taxon>Bacteria</taxon>
        <taxon>Pseudomonadati</taxon>
        <taxon>Pseudomonadota</taxon>
        <taxon>Gammaproteobacteria</taxon>
        <taxon>Lysobacterales</taxon>
        <taxon>Lysobacteraceae</taxon>
        <taxon>Luteimonas</taxon>
    </lineage>
</organism>
<dbReference type="Proteomes" id="UP001501727">
    <property type="component" value="Unassembled WGS sequence"/>
</dbReference>
<keyword evidence="5" id="KW-1185">Reference proteome</keyword>
<feature type="domain" description="SH3b" evidence="3">
    <location>
        <begin position="192"/>
        <end position="223"/>
    </location>
</feature>
<dbReference type="PANTHER" id="PTHR21666">
    <property type="entry name" value="PEPTIDASE-RELATED"/>
    <property type="match status" value="1"/>
</dbReference>
<gene>
    <name evidence="4" type="ORF">GCM10022229_27090</name>
</gene>
<feature type="signal peptide" evidence="1">
    <location>
        <begin position="1"/>
        <end position="26"/>
    </location>
</feature>
<dbReference type="InterPro" id="IPR050570">
    <property type="entry name" value="Cell_wall_metabolism_enzyme"/>
</dbReference>
<evidence type="ECO:0000313" key="5">
    <source>
        <dbReference type="Proteomes" id="UP001501727"/>
    </source>
</evidence>
<dbReference type="InterPro" id="IPR016047">
    <property type="entry name" value="M23ase_b-sheet_dom"/>
</dbReference>
<evidence type="ECO:0000256" key="1">
    <source>
        <dbReference type="SAM" id="SignalP"/>
    </source>
</evidence>
<evidence type="ECO:0000313" key="4">
    <source>
        <dbReference type="EMBL" id="GAA3932064.1"/>
    </source>
</evidence>
<dbReference type="InterPro" id="IPR011055">
    <property type="entry name" value="Dup_hybrid_motif"/>
</dbReference>
<feature type="chain" id="PRO_5047240650" description="Peptidoglycan DD-metalloendopeptidase family protein" evidence="1">
    <location>
        <begin position="27"/>
        <end position="262"/>
    </location>
</feature>
<comment type="caution">
    <text evidence="4">The sequence shown here is derived from an EMBL/GenBank/DDBJ whole genome shotgun (WGS) entry which is preliminary data.</text>
</comment>
<evidence type="ECO:0000259" key="2">
    <source>
        <dbReference type="Pfam" id="PF01551"/>
    </source>
</evidence>
<dbReference type="Gene3D" id="2.70.70.10">
    <property type="entry name" value="Glucose Permease (Domain IIA)"/>
    <property type="match status" value="1"/>
</dbReference>
<proteinExistence type="predicted"/>
<dbReference type="InterPro" id="IPR003646">
    <property type="entry name" value="SH3-like_bac-type"/>
</dbReference>
<dbReference type="CDD" id="cd12797">
    <property type="entry name" value="M23_peptidase"/>
    <property type="match status" value="1"/>
</dbReference>
<dbReference type="PANTHER" id="PTHR21666:SF270">
    <property type="entry name" value="MUREIN HYDROLASE ACTIVATOR ENVC"/>
    <property type="match status" value="1"/>
</dbReference>
<accession>A0ABP7MXI6</accession>